<dbReference type="AlphaFoldDB" id="A0A9D2GWR3"/>
<sequence>MISDEILNSFYNYSENYALYTDNQYYTYKELGIISNQTAHTILHINNKKQSVILIGSKSFFTYAAMLGIITAGSYYTPLNEIFPLERNINIIKLSKAKILILDYTDFSGYEEILNNINGYSIICPDEHYEFLTNKFTNHTFYKAQNYNNNLLKAEKNDAVYMLFTSGSTGIPKGIKISHENLSNYCNVSKKRNNVESSSKLLQMHDITFDYSVHNIFLSFLYGACLHIINKNIKINPFKYMNEHQITHAAFVPSSLLIMKKMRLLKENSLPYLKYVCFCGETLPFDNALLIAKAAPNAKLENIYGPTEATVACTYFEFNADTKELPEYHGSMPIGKAYDGMEVFLVDNNKNIIDNGIGQIVLSGKQLSKGYVNNQEQTKEKFIQINNKDYYLTGDLGTWVNGELVFLGRNDAQVQIKGYRVELYEIENALSKIDNIISCAVLPAPADAVTYESLTAFITVKNSIDNNEIKIILSQKLPDYMLPNKYIVLDNMPLNANGKIDKIQLKKLL</sequence>
<dbReference type="SUPFAM" id="SSF56801">
    <property type="entry name" value="Acetyl-CoA synthetase-like"/>
    <property type="match status" value="1"/>
</dbReference>
<dbReference type="Gene3D" id="3.30.300.30">
    <property type="match status" value="1"/>
</dbReference>
<evidence type="ECO:0000259" key="1">
    <source>
        <dbReference type="Pfam" id="PF00501"/>
    </source>
</evidence>
<dbReference type="Gene3D" id="3.40.50.12780">
    <property type="entry name" value="N-terminal domain of ligase-like"/>
    <property type="match status" value="1"/>
</dbReference>
<protein>
    <submittedName>
        <fullName evidence="3">Amino acid adenylation domain-containing protein</fullName>
    </submittedName>
</protein>
<reference evidence="3" key="1">
    <citation type="journal article" date="2021" name="PeerJ">
        <title>Extensive microbial diversity within the chicken gut microbiome revealed by metagenomics and culture.</title>
        <authorList>
            <person name="Gilroy R."/>
            <person name="Ravi A."/>
            <person name="Getino M."/>
            <person name="Pursley I."/>
            <person name="Horton D.L."/>
            <person name="Alikhan N.F."/>
            <person name="Baker D."/>
            <person name="Gharbi K."/>
            <person name="Hall N."/>
            <person name="Watson M."/>
            <person name="Adriaenssens E.M."/>
            <person name="Foster-Nyarko E."/>
            <person name="Jarju S."/>
            <person name="Secka A."/>
            <person name="Antonio M."/>
            <person name="Oren A."/>
            <person name="Chaudhuri R.R."/>
            <person name="La Ragione R."/>
            <person name="Hildebrand F."/>
            <person name="Pallen M.J."/>
        </authorList>
    </citation>
    <scope>NUCLEOTIDE SEQUENCE</scope>
    <source>
        <strain evidence="3">ChiW4-1371</strain>
    </source>
</reference>
<dbReference type="Pfam" id="PF00501">
    <property type="entry name" value="AMP-binding"/>
    <property type="match status" value="1"/>
</dbReference>
<dbReference type="InterPro" id="IPR000873">
    <property type="entry name" value="AMP-dep_synth/lig_dom"/>
</dbReference>
<dbReference type="PROSITE" id="PS00455">
    <property type="entry name" value="AMP_BINDING"/>
    <property type="match status" value="1"/>
</dbReference>
<dbReference type="GO" id="GO:0044550">
    <property type="term" value="P:secondary metabolite biosynthetic process"/>
    <property type="evidence" value="ECO:0007669"/>
    <property type="project" value="TreeGrafter"/>
</dbReference>
<dbReference type="InterPro" id="IPR025110">
    <property type="entry name" value="AMP-bd_C"/>
</dbReference>
<dbReference type="CDD" id="cd05930">
    <property type="entry name" value="A_NRPS"/>
    <property type="match status" value="1"/>
</dbReference>
<name>A0A9D2GWR3_9BACT</name>
<feature type="domain" description="AMP-binding enzyme C-terminal" evidence="2">
    <location>
        <begin position="425"/>
        <end position="499"/>
    </location>
</feature>
<dbReference type="GO" id="GO:0031177">
    <property type="term" value="F:phosphopantetheine binding"/>
    <property type="evidence" value="ECO:0007669"/>
    <property type="project" value="TreeGrafter"/>
</dbReference>
<dbReference type="InterPro" id="IPR020845">
    <property type="entry name" value="AMP-binding_CS"/>
</dbReference>
<dbReference type="PANTHER" id="PTHR45527">
    <property type="entry name" value="NONRIBOSOMAL PEPTIDE SYNTHETASE"/>
    <property type="match status" value="1"/>
</dbReference>
<evidence type="ECO:0000313" key="3">
    <source>
        <dbReference type="EMBL" id="HIZ90371.1"/>
    </source>
</evidence>
<proteinExistence type="predicted"/>
<evidence type="ECO:0000313" key="4">
    <source>
        <dbReference type="Proteomes" id="UP000824176"/>
    </source>
</evidence>
<gene>
    <name evidence="3" type="ORF">H9804_10530</name>
</gene>
<comment type="caution">
    <text evidence="3">The sequence shown here is derived from an EMBL/GenBank/DDBJ whole genome shotgun (WGS) entry which is preliminary data.</text>
</comment>
<accession>A0A9D2GWR3</accession>
<feature type="domain" description="AMP-dependent synthetase/ligase" evidence="1">
    <location>
        <begin position="13"/>
        <end position="371"/>
    </location>
</feature>
<dbReference type="GO" id="GO:0043041">
    <property type="term" value="P:amino acid activation for nonribosomal peptide biosynthetic process"/>
    <property type="evidence" value="ECO:0007669"/>
    <property type="project" value="TreeGrafter"/>
</dbReference>
<dbReference type="InterPro" id="IPR045851">
    <property type="entry name" value="AMP-bd_C_sf"/>
</dbReference>
<dbReference type="InterPro" id="IPR042099">
    <property type="entry name" value="ANL_N_sf"/>
</dbReference>
<evidence type="ECO:0000259" key="2">
    <source>
        <dbReference type="Pfam" id="PF13193"/>
    </source>
</evidence>
<reference evidence="3" key="2">
    <citation type="submission" date="2021-04" db="EMBL/GenBank/DDBJ databases">
        <authorList>
            <person name="Gilroy R."/>
        </authorList>
    </citation>
    <scope>NUCLEOTIDE SEQUENCE</scope>
    <source>
        <strain evidence="3">ChiW4-1371</strain>
    </source>
</reference>
<dbReference type="GO" id="GO:0005737">
    <property type="term" value="C:cytoplasm"/>
    <property type="evidence" value="ECO:0007669"/>
    <property type="project" value="TreeGrafter"/>
</dbReference>
<dbReference type="PANTHER" id="PTHR45527:SF1">
    <property type="entry name" value="FATTY ACID SYNTHASE"/>
    <property type="match status" value="1"/>
</dbReference>
<dbReference type="Proteomes" id="UP000824176">
    <property type="component" value="Unassembled WGS sequence"/>
</dbReference>
<dbReference type="Pfam" id="PF13193">
    <property type="entry name" value="AMP-binding_C"/>
    <property type="match status" value="1"/>
</dbReference>
<dbReference type="EMBL" id="DXAQ01000158">
    <property type="protein sequence ID" value="HIZ90371.1"/>
    <property type="molecule type" value="Genomic_DNA"/>
</dbReference>
<organism evidence="3 4">
    <name type="scientific">Candidatus Mucispirillum faecigallinarum</name>
    <dbReference type="NCBI Taxonomy" id="2838699"/>
    <lineage>
        <taxon>Bacteria</taxon>
        <taxon>Pseudomonadati</taxon>
        <taxon>Deferribacterota</taxon>
        <taxon>Deferribacteres</taxon>
        <taxon>Deferribacterales</taxon>
        <taxon>Mucispirillaceae</taxon>
        <taxon>Mucispirillum</taxon>
    </lineage>
</organism>